<name>A0A085WU37_9BACT</name>
<dbReference type="PATRIC" id="fig|394096.3.peg.980"/>
<protein>
    <submittedName>
        <fullName evidence="2">2-hydroxychromene-2-carboxylate isomerase/DsbA-like thioredoxin domain protein</fullName>
    </submittedName>
</protein>
<feature type="domain" description="DSBA-like thioredoxin" evidence="1">
    <location>
        <begin position="5"/>
        <end position="193"/>
    </location>
</feature>
<dbReference type="CDD" id="cd03024">
    <property type="entry name" value="DsbA_FrnE"/>
    <property type="match status" value="1"/>
</dbReference>
<dbReference type="EMBL" id="JMCB01000002">
    <property type="protein sequence ID" value="KFE71200.1"/>
    <property type="molecule type" value="Genomic_DNA"/>
</dbReference>
<dbReference type="GO" id="GO:0016853">
    <property type="term" value="F:isomerase activity"/>
    <property type="evidence" value="ECO:0007669"/>
    <property type="project" value="UniProtKB-KW"/>
</dbReference>
<dbReference type="Gene3D" id="3.40.30.10">
    <property type="entry name" value="Glutaredoxin"/>
    <property type="match status" value="1"/>
</dbReference>
<sequence>MATLIRLYSDFVCPFCFIAEQSSLARLQTEYDVELDWRGFELNPRTPRGGVDMEQLFPGRAAGMRAHAAQVAQRFGVTGIRLPLRLNNTRRALALAEWARTHGKLLEFRDAAMEAYWRQGADLEDPQVLTRLAEQVGLPAEQASAAMDAPEYQSRVDELQAEGRAAGVSGIPTFFIGNVRVVGCQPYEVFVEAARQAGARRRS</sequence>
<accession>A0A085WU37</accession>
<dbReference type="GO" id="GO:0016491">
    <property type="term" value="F:oxidoreductase activity"/>
    <property type="evidence" value="ECO:0007669"/>
    <property type="project" value="InterPro"/>
</dbReference>
<evidence type="ECO:0000313" key="3">
    <source>
        <dbReference type="Proteomes" id="UP000028725"/>
    </source>
</evidence>
<gene>
    <name evidence="2" type="ORF">DB31_3330</name>
</gene>
<organism evidence="2 3">
    <name type="scientific">Hyalangium minutum</name>
    <dbReference type="NCBI Taxonomy" id="394096"/>
    <lineage>
        <taxon>Bacteria</taxon>
        <taxon>Pseudomonadati</taxon>
        <taxon>Myxococcota</taxon>
        <taxon>Myxococcia</taxon>
        <taxon>Myxococcales</taxon>
        <taxon>Cystobacterineae</taxon>
        <taxon>Archangiaceae</taxon>
        <taxon>Hyalangium</taxon>
    </lineage>
</organism>
<dbReference type="SUPFAM" id="SSF52833">
    <property type="entry name" value="Thioredoxin-like"/>
    <property type="match status" value="1"/>
</dbReference>
<dbReference type="InterPro" id="IPR001853">
    <property type="entry name" value="DSBA-like_thioredoxin_dom"/>
</dbReference>
<dbReference type="PANTHER" id="PTHR13887:SF41">
    <property type="entry name" value="THIOREDOXIN SUPERFAMILY PROTEIN"/>
    <property type="match status" value="1"/>
</dbReference>
<evidence type="ECO:0000259" key="1">
    <source>
        <dbReference type="Pfam" id="PF01323"/>
    </source>
</evidence>
<dbReference type="OrthoDB" id="9799122at2"/>
<dbReference type="RefSeq" id="WP_052419716.1">
    <property type="nucleotide sequence ID" value="NZ_JMCB01000002.1"/>
</dbReference>
<dbReference type="PANTHER" id="PTHR13887">
    <property type="entry name" value="GLUTATHIONE S-TRANSFERASE KAPPA"/>
    <property type="match status" value="1"/>
</dbReference>
<dbReference type="AlphaFoldDB" id="A0A085WU37"/>
<dbReference type="Proteomes" id="UP000028725">
    <property type="component" value="Unassembled WGS sequence"/>
</dbReference>
<keyword evidence="2" id="KW-0413">Isomerase</keyword>
<reference evidence="2 3" key="1">
    <citation type="submission" date="2014-04" db="EMBL/GenBank/DDBJ databases">
        <title>Genome assembly of Hyalangium minutum DSM 14724.</title>
        <authorList>
            <person name="Sharma G."/>
            <person name="Subramanian S."/>
        </authorList>
    </citation>
    <scope>NUCLEOTIDE SEQUENCE [LARGE SCALE GENOMIC DNA]</scope>
    <source>
        <strain evidence="2 3">DSM 14724</strain>
    </source>
</reference>
<evidence type="ECO:0000313" key="2">
    <source>
        <dbReference type="EMBL" id="KFE71200.1"/>
    </source>
</evidence>
<comment type="caution">
    <text evidence="2">The sequence shown here is derived from an EMBL/GenBank/DDBJ whole genome shotgun (WGS) entry which is preliminary data.</text>
</comment>
<proteinExistence type="predicted"/>
<dbReference type="Pfam" id="PF01323">
    <property type="entry name" value="DSBA"/>
    <property type="match status" value="1"/>
</dbReference>
<keyword evidence="3" id="KW-1185">Reference proteome</keyword>
<dbReference type="InterPro" id="IPR036249">
    <property type="entry name" value="Thioredoxin-like_sf"/>
</dbReference>
<dbReference type="STRING" id="394096.DB31_3330"/>